<evidence type="ECO:0008006" key="3">
    <source>
        <dbReference type="Google" id="ProtNLM"/>
    </source>
</evidence>
<dbReference type="EMBL" id="FWXB01000016">
    <property type="protein sequence ID" value="SMC13715.1"/>
    <property type="molecule type" value="Genomic_DNA"/>
</dbReference>
<dbReference type="OrthoDB" id="8443367at2"/>
<sequence>MNSIPVPSWKEAESKISVEINGVYVQLKNAPDQFQRFVRPAVFSTDNEIWELQYHGSATMVRYGGRDMAITTAHQTGDGHAAPRAEKFVIVVKDEERRLTVPPRSVRNVMVDAGENTIAEDILFYEYDKQGGRKVADHLELTKVLWSDAIGLKVVYSFLIGFPSESVIIELDPSDETAIGEYKLRWIRQDLEPAERQPLDPGNRNIFIKHHQSSRRSVKPDGLSGSPVFSVVQDSGNDCHLRFDGIVTHAKGDRFAVYPSQMIREALDTIQDDGSVER</sequence>
<evidence type="ECO:0000313" key="2">
    <source>
        <dbReference type="Proteomes" id="UP000193224"/>
    </source>
</evidence>
<accession>A0A1X7BW22</accession>
<reference evidence="1 2" key="1">
    <citation type="submission" date="2017-03" db="EMBL/GenBank/DDBJ databases">
        <authorList>
            <person name="Afonso C.L."/>
            <person name="Miller P.J."/>
            <person name="Scott M.A."/>
            <person name="Spackman E."/>
            <person name="Goraichik I."/>
            <person name="Dimitrov K.M."/>
            <person name="Suarez D.L."/>
            <person name="Swayne D.E."/>
        </authorList>
    </citation>
    <scope>NUCLEOTIDE SEQUENCE [LARGE SCALE GENOMIC DNA]</scope>
    <source>
        <strain evidence="1 2">CECT 7745</strain>
    </source>
</reference>
<gene>
    <name evidence="1" type="ORF">ROA7745_03574</name>
</gene>
<dbReference type="RefSeq" id="WP_085801651.1">
    <property type="nucleotide sequence ID" value="NZ_FWXB01000016.1"/>
</dbReference>
<dbReference type="Proteomes" id="UP000193224">
    <property type="component" value="Unassembled WGS sequence"/>
</dbReference>
<name>A0A1X7BW22_9RHOB</name>
<evidence type="ECO:0000313" key="1">
    <source>
        <dbReference type="EMBL" id="SMC13715.1"/>
    </source>
</evidence>
<dbReference type="AlphaFoldDB" id="A0A1X7BW22"/>
<protein>
    <recommendedName>
        <fullName evidence="3">Trypsin</fullName>
    </recommendedName>
</protein>
<organism evidence="1 2">
    <name type="scientific">Roseovarius aestuarii</name>
    <dbReference type="NCBI Taxonomy" id="475083"/>
    <lineage>
        <taxon>Bacteria</taxon>
        <taxon>Pseudomonadati</taxon>
        <taxon>Pseudomonadota</taxon>
        <taxon>Alphaproteobacteria</taxon>
        <taxon>Rhodobacterales</taxon>
        <taxon>Roseobacteraceae</taxon>
        <taxon>Roseovarius</taxon>
    </lineage>
</organism>
<keyword evidence="2" id="KW-1185">Reference proteome</keyword>
<proteinExistence type="predicted"/>